<sequence>MIEILQIDHVVLRTNDTDAMIRFYRDVLGCVIERELPAEKGLIQLRAGNALIDLVSVDSEMGRQGGGPPDMNRPNVDHICLQIAPCKESDITAWLDKHNISHGGFEQRYGAQGMGPSIYLTDPDGNTVELRNRM</sequence>
<dbReference type="InterPro" id="IPR029068">
    <property type="entry name" value="Glyas_Bleomycin-R_OHBP_Dase"/>
</dbReference>
<dbReference type="AlphaFoldDB" id="A0A917LS14"/>
<proteinExistence type="predicted"/>
<dbReference type="Proteomes" id="UP000627715">
    <property type="component" value="Unassembled WGS sequence"/>
</dbReference>
<keyword evidence="2" id="KW-0456">Lyase</keyword>
<dbReference type="Gene3D" id="3.10.180.10">
    <property type="entry name" value="2,3-Dihydroxybiphenyl 1,2-Dioxygenase, domain 1"/>
    <property type="match status" value="1"/>
</dbReference>
<dbReference type="InterPro" id="IPR050383">
    <property type="entry name" value="GlyoxalaseI/FosfomycinResist"/>
</dbReference>
<dbReference type="GO" id="GO:0016829">
    <property type="term" value="F:lyase activity"/>
    <property type="evidence" value="ECO:0007669"/>
    <property type="project" value="UniProtKB-KW"/>
</dbReference>
<keyword evidence="3" id="KW-1185">Reference proteome</keyword>
<evidence type="ECO:0000313" key="2">
    <source>
        <dbReference type="EMBL" id="GGG54300.1"/>
    </source>
</evidence>
<protein>
    <submittedName>
        <fullName evidence="2">Lactoylglutathione lyase</fullName>
    </submittedName>
</protein>
<name>A0A917LS14_9GAMM</name>
<accession>A0A917LS14</accession>
<dbReference type="OrthoDB" id="9812656at2"/>
<dbReference type="PROSITE" id="PS51819">
    <property type="entry name" value="VOC"/>
    <property type="match status" value="1"/>
</dbReference>
<dbReference type="InterPro" id="IPR004360">
    <property type="entry name" value="Glyas_Fos-R_dOase_dom"/>
</dbReference>
<comment type="caution">
    <text evidence="2">The sequence shown here is derived from an EMBL/GenBank/DDBJ whole genome shotgun (WGS) entry which is preliminary data.</text>
</comment>
<gene>
    <name evidence="2" type="ORF">GCM10011403_09290</name>
</gene>
<feature type="domain" description="VOC" evidence="1">
    <location>
        <begin position="6"/>
        <end position="133"/>
    </location>
</feature>
<dbReference type="Pfam" id="PF00903">
    <property type="entry name" value="Glyoxalase"/>
    <property type="match status" value="1"/>
</dbReference>
<dbReference type="InterPro" id="IPR037523">
    <property type="entry name" value="VOC_core"/>
</dbReference>
<dbReference type="EMBL" id="BMIY01000004">
    <property type="protein sequence ID" value="GGG54300.1"/>
    <property type="molecule type" value="Genomic_DNA"/>
</dbReference>
<dbReference type="SUPFAM" id="SSF54593">
    <property type="entry name" value="Glyoxalase/Bleomycin resistance protein/Dihydroxybiphenyl dioxygenase"/>
    <property type="match status" value="1"/>
</dbReference>
<reference evidence="2" key="2">
    <citation type="submission" date="2020-09" db="EMBL/GenBank/DDBJ databases">
        <authorList>
            <person name="Sun Q."/>
            <person name="Zhou Y."/>
        </authorList>
    </citation>
    <scope>NUCLEOTIDE SEQUENCE</scope>
    <source>
        <strain evidence="2">CGMCC 1.15425</strain>
    </source>
</reference>
<reference evidence="2" key="1">
    <citation type="journal article" date="2014" name="Int. J. Syst. Evol. Microbiol.">
        <title>Complete genome sequence of Corynebacterium casei LMG S-19264T (=DSM 44701T), isolated from a smear-ripened cheese.</title>
        <authorList>
            <consortium name="US DOE Joint Genome Institute (JGI-PGF)"/>
            <person name="Walter F."/>
            <person name="Albersmeier A."/>
            <person name="Kalinowski J."/>
            <person name="Ruckert C."/>
        </authorList>
    </citation>
    <scope>NUCLEOTIDE SEQUENCE</scope>
    <source>
        <strain evidence="2">CGMCC 1.15425</strain>
    </source>
</reference>
<organism evidence="2 3">
    <name type="scientific">Pseudohongiella nitratireducens</name>
    <dbReference type="NCBI Taxonomy" id="1768907"/>
    <lineage>
        <taxon>Bacteria</taxon>
        <taxon>Pseudomonadati</taxon>
        <taxon>Pseudomonadota</taxon>
        <taxon>Gammaproteobacteria</taxon>
        <taxon>Pseudomonadales</taxon>
        <taxon>Pseudohongiellaceae</taxon>
        <taxon>Pseudohongiella</taxon>
    </lineage>
</organism>
<evidence type="ECO:0000313" key="3">
    <source>
        <dbReference type="Proteomes" id="UP000627715"/>
    </source>
</evidence>
<dbReference type="PANTHER" id="PTHR21366:SF14">
    <property type="entry name" value="GLYOXALASE DOMAIN-CONTAINING PROTEIN 5"/>
    <property type="match status" value="1"/>
</dbReference>
<dbReference type="PANTHER" id="PTHR21366">
    <property type="entry name" value="GLYOXALASE FAMILY PROTEIN"/>
    <property type="match status" value="1"/>
</dbReference>
<dbReference type="RefSeq" id="WP_068812240.1">
    <property type="nucleotide sequence ID" value="NZ_BMIY01000004.1"/>
</dbReference>
<evidence type="ECO:0000259" key="1">
    <source>
        <dbReference type="PROSITE" id="PS51819"/>
    </source>
</evidence>